<evidence type="ECO:0000256" key="14">
    <source>
        <dbReference type="SAM" id="Phobius"/>
    </source>
</evidence>
<evidence type="ECO:0000313" key="18">
    <source>
        <dbReference type="Proteomes" id="UP001168883"/>
    </source>
</evidence>
<dbReference type="CDD" id="cd00082">
    <property type="entry name" value="HisKA"/>
    <property type="match status" value="1"/>
</dbReference>
<organism evidence="17 18">
    <name type="scientific">Paenibacillus ehimensis</name>
    <dbReference type="NCBI Taxonomy" id="79264"/>
    <lineage>
        <taxon>Bacteria</taxon>
        <taxon>Bacillati</taxon>
        <taxon>Bacillota</taxon>
        <taxon>Bacilli</taxon>
        <taxon>Bacillales</taxon>
        <taxon>Paenibacillaceae</taxon>
        <taxon>Paenibacillus</taxon>
    </lineage>
</organism>
<evidence type="ECO:0000256" key="3">
    <source>
        <dbReference type="ARBA" id="ARBA00012438"/>
    </source>
</evidence>
<dbReference type="PROSITE" id="PS50885">
    <property type="entry name" value="HAMP"/>
    <property type="match status" value="1"/>
</dbReference>
<evidence type="ECO:0000256" key="11">
    <source>
        <dbReference type="ARBA" id="ARBA00022989"/>
    </source>
</evidence>
<keyword evidence="8" id="KW-0547">Nucleotide-binding</keyword>
<sequence length="498" mass="55639">MRHWPLSVKLWGIFTALMISSFALLAVLLPWLLKGFFTEQLYDILLDSQQAVRIEPAATVAAGPPFVTSAVPPVLSLDVTRVPDRDMSEMRVRIASKPASQVETALTETARRSALVQAPEGPVIKHMMIVNQGTAITATAAATPADPLVRLVEQDALVQQEPIKKYARYVEDKPVFYVIRKEQVEGNPGFMVSYASGNYRNDLVMTMFGQLALLMVALIVLSWLPCLGLAKYLTRPLVQMERHVGRLARRDWHEPLETGRKDEIGRLGSAIESMRQQLVRQDKAQQFFLQNISHELKTPVMVIRSYAQSIMDGVFPRKTLAGSVDVIMKEAERLEKRIRDLLYLNKLNYFTSRGKPHQPFDLKALLDDTVDRLRCRRADIAWEVHAPEAVMLTGDREQWSVALENLADNQLRYAQTGIRLEVKPGSEGAPSVRLWNDGPPLDEETAQSLFEPFRTGGDGQFGLGLAIVRQIAVNHGYTARAVNEEGGVAFYLEPAAAG</sequence>
<evidence type="ECO:0000256" key="8">
    <source>
        <dbReference type="ARBA" id="ARBA00022741"/>
    </source>
</evidence>
<dbReference type="Pfam" id="PF00672">
    <property type="entry name" value="HAMP"/>
    <property type="match status" value="1"/>
</dbReference>
<comment type="subcellular location">
    <subcellularLocation>
        <location evidence="2">Cell membrane</location>
        <topology evidence="2">Multi-pass membrane protein</topology>
    </subcellularLocation>
</comment>
<dbReference type="Gene3D" id="3.30.565.10">
    <property type="entry name" value="Histidine kinase-like ATPase, C-terminal domain"/>
    <property type="match status" value="1"/>
</dbReference>
<protein>
    <recommendedName>
        <fullName evidence="3">histidine kinase</fullName>
        <ecNumber evidence="3">2.7.13.3</ecNumber>
    </recommendedName>
</protein>
<dbReference type="EMBL" id="JAUMKJ010000011">
    <property type="protein sequence ID" value="MDO3677517.1"/>
    <property type="molecule type" value="Genomic_DNA"/>
</dbReference>
<dbReference type="SUPFAM" id="SSF55874">
    <property type="entry name" value="ATPase domain of HSP90 chaperone/DNA topoisomerase II/histidine kinase"/>
    <property type="match status" value="1"/>
</dbReference>
<dbReference type="PANTHER" id="PTHR45528:SF1">
    <property type="entry name" value="SENSOR HISTIDINE KINASE CPXA"/>
    <property type="match status" value="1"/>
</dbReference>
<dbReference type="CDD" id="cd06225">
    <property type="entry name" value="HAMP"/>
    <property type="match status" value="1"/>
</dbReference>
<dbReference type="Pfam" id="PF00512">
    <property type="entry name" value="HisKA"/>
    <property type="match status" value="1"/>
</dbReference>
<dbReference type="InterPro" id="IPR036097">
    <property type="entry name" value="HisK_dim/P_sf"/>
</dbReference>
<dbReference type="PROSITE" id="PS50109">
    <property type="entry name" value="HIS_KIN"/>
    <property type="match status" value="1"/>
</dbReference>
<dbReference type="GO" id="GO:0016301">
    <property type="term" value="F:kinase activity"/>
    <property type="evidence" value="ECO:0007669"/>
    <property type="project" value="UniProtKB-KW"/>
</dbReference>
<reference evidence="17" key="1">
    <citation type="submission" date="2023-07" db="EMBL/GenBank/DDBJ databases">
        <authorList>
            <person name="Aktuganov G."/>
            <person name="Boyko T."/>
            <person name="Delegan Y."/>
            <person name="Galimzianova N."/>
            <person name="Gilvanova E."/>
            <person name="Korobov V."/>
            <person name="Kuzmina L."/>
            <person name="Melentiev A."/>
            <person name="Milman P."/>
            <person name="Ryabova A."/>
            <person name="Stupak E."/>
            <person name="Yasakov T."/>
            <person name="Zharikova N."/>
            <person name="Zhurenko E."/>
        </authorList>
    </citation>
    <scope>NUCLEOTIDE SEQUENCE</scope>
    <source>
        <strain evidence="17">IB-739</strain>
    </source>
</reference>
<dbReference type="InterPro" id="IPR005467">
    <property type="entry name" value="His_kinase_dom"/>
</dbReference>
<keyword evidence="5" id="KW-0597">Phosphoprotein</keyword>
<keyword evidence="6" id="KW-0808">Transferase</keyword>
<evidence type="ECO:0000256" key="10">
    <source>
        <dbReference type="ARBA" id="ARBA00022840"/>
    </source>
</evidence>
<keyword evidence="9 17" id="KW-0418">Kinase</keyword>
<dbReference type="InterPro" id="IPR003661">
    <property type="entry name" value="HisK_dim/P_dom"/>
</dbReference>
<accession>A0ABT8V7U3</accession>
<proteinExistence type="predicted"/>
<evidence type="ECO:0000259" key="16">
    <source>
        <dbReference type="PROSITE" id="PS50885"/>
    </source>
</evidence>
<evidence type="ECO:0000256" key="5">
    <source>
        <dbReference type="ARBA" id="ARBA00022553"/>
    </source>
</evidence>
<gene>
    <name evidence="17" type="ORF">Q3C12_10945</name>
</gene>
<dbReference type="RefSeq" id="WP_127485103.1">
    <property type="nucleotide sequence ID" value="NZ_JAUMKJ010000011.1"/>
</dbReference>
<dbReference type="SMART" id="SM00387">
    <property type="entry name" value="HATPase_c"/>
    <property type="match status" value="1"/>
</dbReference>
<keyword evidence="13 14" id="KW-0472">Membrane</keyword>
<dbReference type="SMART" id="SM00304">
    <property type="entry name" value="HAMP"/>
    <property type="match status" value="1"/>
</dbReference>
<evidence type="ECO:0000256" key="4">
    <source>
        <dbReference type="ARBA" id="ARBA00022475"/>
    </source>
</evidence>
<feature type="domain" description="Histidine kinase" evidence="15">
    <location>
        <begin position="291"/>
        <end position="498"/>
    </location>
</feature>
<feature type="transmembrane region" description="Helical" evidence="14">
    <location>
        <begin position="203"/>
        <end position="224"/>
    </location>
</feature>
<comment type="caution">
    <text evidence="17">The sequence shown here is derived from an EMBL/GenBank/DDBJ whole genome shotgun (WGS) entry which is preliminary data.</text>
</comment>
<feature type="domain" description="HAMP" evidence="16">
    <location>
        <begin position="231"/>
        <end position="283"/>
    </location>
</feature>
<dbReference type="InterPro" id="IPR036890">
    <property type="entry name" value="HATPase_C_sf"/>
</dbReference>
<keyword evidence="7 14" id="KW-0812">Transmembrane</keyword>
<comment type="catalytic activity">
    <reaction evidence="1">
        <text>ATP + protein L-histidine = ADP + protein N-phospho-L-histidine.</text>
        <dbReference type="EC" id="2.7.13.3"/>
    </reaction>
</comment>
<evidence type="ECO:0000256" key="2">
    <source>
        <dbReference type="ARBA" id="ARBA00004651"/>
    </source>
</evidence>
<evidence type="ECO:0000313" key="17">
    <source>
        <dbReference type="EMBL" id="MDO3677517.1"/>
    </source>
</evidence>
<keyword evidence="4" id="KW-1003">Cell membrane</keyword>
<dbReference type="InterPro" id="IPR003660">
    <property type="entry name" value="HAMP_dom"/>
</dbReference>
<dbReference type="SMART" id="SM00388">
    <property type="entry name" value="HisKA"/>
    <property type="match status" value="1"/>
</dbReference>
<dbReference type="EC" id="2.7.13.3" evidence="3"/>
<feature type="transmembrane region" description="Helical" evidence="14">
    <location>
        <begin position="12"/>
        <end position="33"/>
    </location>
</feature>
<keyword evidence="12" id="KW-0902">Two-component regulatory system</keyword>
<keyword evidence="10" id="KW-0067">ATP-binding</keyword>
<evidence type="ECO:0000256" key="13">
    <source>
        <dbReference type="ARBA" id="ARBA00023136"/>
    </source>
</evidence>
<dbReference type="Pfam" id="PF02518">
    <property type="entry name" value="HATPase_c"/>
    <property type="match status" value="1"/>
</dbReference>
<dbReference type="SUPFAM" id="SSF158472">
    <property type="entry name" value="HAMP domain-like"/>
    <property type="match status" value="1"/>
</dbReference>
<keyword evidence="11 14" id="KW-1133">Transmembrane helix</keyword>
<evidence type="ECO:0000256" key="1">
    <source>
        <dbReference type="ARBA" id="ARBA00000085"/>
    </source>
</evidence>
<dbReference type="InterPro" id="IPR050398">
    <property type="entry name" value="HssS/ArlS-like"/>
</dbReference>
<dbReference type="SUPFAM" id="SSF47384">
    <property type="entry name" value="Homodimeric domain of signal transducing histidine kinase"/>
    <property type="match status" value="1"/>
</dbReference>
<name>A0ABT8V7U3_9BACL</name>
<dbReference type="InterPro" id="IPR003594">
    <property type="entry name" value="HATPase_dom"/>
</dbReference>
<evidence type="ECO:0000256" key="6">
    <source>
        <dbReference type="ARBA" id="ARBA00022679"/>
    </source>
</evidence>
<evidence type="ECO:0000256" key="12">
    <source>
        <dbReference type="ARBA" id="ARBA00023012"/>
    </source>
</evidence>
<dbReference type="PANTHER" id="PTHR45528">
    <property type="entry name" value="SENSOR HISTIDINE KINASE CPXA"/>
    <property type="match status" value="1"/>
</dbReference>
<evidence type="ECO:0000259" key="15">
    <source>
        <dbReference type="PROSITE" id="PS50109"/>
    </source>
</evidence>
<evidence type="ECO:0000256" key="9">
    <source>
        <dbReference type="ARBA" id="ARBA00022777"/>
    </source>
</evidence>
<dbReference type="Proteomes" id="UP001168883">
    <property type="component" value="Unassembled WGS sequence"/>
</dbReference>
<dbReference type="Gene3D" id="1.10.287.130">
    <property type="match status" value="1"/>
</dbReference>
<keyword evidence="18" id="KW-1185">Reference proteome</keyword>
<evidence type="ECO:0000256" key="7">
    <source>
        <dbReference type="ARBA" id="ARBA00022692"/>
    </source>
</evidence>
<dbReference type="Gene3D" id="6.10.340.10">
    <property type="match status" value="1"/>
</dbReference>